<dbReference type="Gene3D" id="2.10.25.10">
    <property type="entry name" value="Laminin"/>
    <property type="match status" value="1"/>
</dbReference>
<keyword evidence="3" id="KW-0812">Transmembrane</keyword>
<comment type="caution">
    <text evidence="5">The sequence shown here is derived from an EMBL/GenBank/DDBJ whole genome shotgun (WGS) entry which is preliminary data.</text>
</comment>
<comment type="caution">
    <text evidence="1">Lacks conserved residue(s) required for the propagation of feature annotation.</text>
</comment>
<dbReference type="EMBL" id="JABSTU010000011">
    <property type="protein sequence ID" value="KAH8008823.1"/>
    <property type="molecule type" value="Genomic_DNA"/>
</dbReference>
<keyword evidence="1" id="KW-0245">EGF-like domain</keyword>
<feature type="disulfide bond" evidence="1">
    <location>
        <begin position="411"/>
        <end position="420"/>
    </location>
</feature>
<evidence type="ECO:0000256" key="2">
    <source>
        <dbReference type="SAM" id="MobiDB-lite"/>
    </source>
</evidence>
<organism evidence="5 6">
    <name type="scientific">Rhipicephalus microplus</name>
    <name type="common">Cattle tick</name>
    <name type="synonym">Boophilus microplus</name>
    <dbReference type="NCBI Taxonomy" id="6941"/>
    <lineage>
        <taxon>Eukaryota</taxon>
        <taxon>Metazoa</taxon>
        <taxon>Ecdysozoa</taxon>
        <taxon>Arthropoda</taxon>
        <taxon>Chelicerata</taxon>
        <taxon>Arachnida</taxon>
        <taxon>Acari</taxon>
        <taxon>Parasitiformes</taxon>
        <taxon>Ixodida</taxon>
        <taxon>Ixodoidea</taxon>
        <taxon>Ixodidae</taxon>
        <taxon>Rhipicephalinae</taxon>
        <taxon>Rhipicephalus</taxon>
        <taxon>Boophilus</taxon>
    </lineage>
</organism>
<dbReference type="SUPFAM" id="SSF82671">
    <property type="entry name" value="SEA domain"/>
    <property type="match status" value="1"/>
</dbReference>
<dbReference type="PROSITE" id="PS00022">
    <property type="entry name" value="EGF_1"/>
    <property type="match status" value="1"/>
</dbReference>
<feature type="region of interest" description="Disordered" evidence="2">
    <location>
        <begin position="118"/>
        <end position="144"/>
    </location>
</feature>
<keyword evidence="3" id="KW-1133">Transmembrane helix</keyword>
<dbReference type="VEuPathDB" id="VectorBase:LOC119178332"/>
<reference evidence="5" key="2">
    <citation type="submission" date="2021-09" db="EMBL/GenBank/DDBJ databases">
        <authorList>
            <person name="Jia N."/>
            <person name="Wang J."/>
            <person name="Shi W."/>
            <person name="Du L."/>
            <person name="Sun Y."/>
            <person name="Zhan W."/>
            <person name="Jiang J."/>
            <person name="Wang Q."/>
            <person name="Zhang B."/>
            <person name="Ji P."/>
            <person name="Sakyi L.B."/>
            <person name="Cui X."/>
            <person name="Yuan T."/>
            <person name="Jiang B."/>
            <person name="Yang W."/>
            <person name="Lam T.T.-Y."/>
            <person name="Chang Q."/>
            <person name="Ding S."/>
            <person name="Wang X."/>
            <person name="Zhu J."/>
            <person name="Ruan X."/>
            <person name="Zhao L."/>
            <person name="Wei J."/>
            <person name="Que T."/>
            <person name="Du C."/>
            <person name="Cheng J."/>
            <person name="Dai P."/>
            <person name="Han X."/>
            <person name="Huang E."/>
            <person name="Gao Y."/>
            <person name="Liu J."/>
            <person name="Shao H."/>
            <person name="Ye R."/>
            <person name="Li L."/>
            <person name="Wei W."/>
            <person name="Wang X."/>
            <person name="Wang C."/>
            <person name="Huo Q."/>
            <person name="Li W."/>
            <person name="Guo W."/>
            <person name="Chen H."/>
            <person name="Chen S."/>
            <person name="Zhou L."/>
            <person name="Zhou L."/>
            <person name="Ni X."/>
            <person name="Tian J."/>
            <person name="Zhou Y."/>
            <person name="Sheng Y."/>
            <person name="Liu T."/>
            <person name="Pan Y."/>
            <person name="Xia L."/>
            <person name="Li J."/>
            <person name="Zhao F."/>
            <person name="Cao W."/>
        </authorList>
    </citation>
    <scope>NUCLEOTIDE SEQUENCE</scope>
    <source>
        <strain evidence="5">Rmic-2018</strain>
        <tissue evidence="5">Larvae</tissue>
    </source>
</reference>
<dbReference type="InterPro" id="IPR000742">
    <property type="entry name" value="EGF"/>
</dbReference>
<feature type="domain" description="EGF-like" evidence="4">
    <location>
        <begin position="335"/>
        <end position="376"/>
    </location>
</feature>
<gene>
    <name evidence="5" type="ORF">HPB51_005870</name>
</gene>
<dbReference type="CDD" id="cd00054">
    <property type="entry name" value="EGF_CA"/>
    <property type="match status" value="1"/>
</dbReference>
<reference evidence="5" key="1">
    <citation type="journal article" date="2020" name="Cell">
        <title>Large-Scale Comparative Analyses of Tick Genomes Elucidate Their Genetic Diversity and Vector Capacities.</title>
        <authorList>
            <consortium name="Tick Genome and Microbiome Consortium (TIGMIC)"/>
            <person name="Jia N."/>
            <person name="Wang J."/>
            <person name="Shi W."/>
            <person name="Du L."/>
            <person name="Sun Y."/>
            <person name="Zhan W."/>
            <person name="Jiang J.F."/>
            <person name="Wang Q."/>
            <person name="Zhang B."/>
            <person name="Ji P."/>
            <person name="Bell-Sakyi L."/>
            <person name="Cui X.M."/>
            <person name="Yuan T.T."/>
            <person name="Jiang B.G."/>
            <person name="Yang W.F."/>
            <person name="Lam T.T."/>
            <person name="Chang Q.C."/>
            <person name="Ding S.J."/>
            <person name="Wang X.J."/>
            <person name="Zhu J.G."/>
            <person name="Ruan X.D."/>
            <person name="Zhao L."/>
            <person name="Wei J.T."/>
            <person name="Ye R.Z."/>
            <person name="Que T.C."/>
            <person name="Du C.H."/>
            <person name="Zhou Y.H."/>
            <person name="Cheng J.X."/>
            <person name="Dai P.F."/>
            <person name="Guo W.B."/>
            <person name="Han X.H."/>
            <person name="Huang E.J."/>
            <person name="Li L.F."/>
            <person name="Wei W."/>
            <person name="Gao Y.C."/>
            <person name="Liu J.Z."/>
            <person name="Shao H.Z."/>
            <person name="Wang X."/>
            <person name="Wang C.C."/>
            <person name="Yang T.C."/>
            <person name="Huo Q.B."/>
            <person name="Li W."/>
            <person name="Chen H.Y."/>
            <person name="Chen S.E."/>
            <person name="Zhou L.G."/>
            <person name="Ni X.B."/>
            <person name="Tian J.H."/>
            <person name="Sheng Y."/>
            <person name="Liu T."/>
            <person name="Pan Y.S."/>
            <person name="Xia L.Y."/>
            <person name="Li J."/>
            <person name="Zhao F."/>
            <person name="Cao W.C."/>
        </authorList>
    </citation>
    <scope>NUCLEOTIDE SEQUENCE</scope>
    <source>
        <strain evidence="5">Rmic-2018</strain>
    </source>
</reference>
<feature type="compositionally biased region" description="Low complexity" evidence="2">
    <location>
        <begin position="118"/>
        <end position="135"/>
    </location>
</feature>
<feature type="region of interest" description="Disordered" evidence="2">
    <location>
        <begin position="51"/>
        <end position="95"/>
    </location>
</feature>
<evidence type="ECO:0000256" key="1">
    <source>
        <dbReference type="PROSITE-ProRule" id="PRU00076"/>
    </source>
</evidence>
<dbReference type="SUPFAM" id="SSF57196">
    <property type="entry name" value="EGF/Laminin"/>
    <property type="match status" value="1"/>
</dbReference>
<name>A0A9J6D4P1_RHIMP</name>
<evidence type="ECO:0000313" key="5">
    <source>
        <dbReference type="EMBL" id="KAH8008823.1"/>
    </source>
</evidence>
<evidence type="ECO:0000259" key="4">
    <source>
        <dbReference type="PROSITE" id="PS50026"/>
    </source>
</evidence>
<feature type="compositionally biased region" description="Low complexity" evidence="2">
    <location>
        <begin position="60"/>
        <end position="86"/>
    </location>
</feature>
<feature type="domain" description="EGF-like" evidence="4">
    <location>
        <begin position="386"/>
        <end position="421"/>
    </location>
</feature>
<keyword evidence="6" id="KW-1185">Reference proteome</keyword>
<dbReference type="InterPro" id="IPR036364">
    <property type="entry name" value="SEA_dom_sf"/>
</dbReference>
<evidence type="ECO:0000313" key="6">
    <source>
        <dbReference type="Proteomes" id="UP000821866"/>
    </source>
</evidence>
<keyword evidence="1" id="KW-1015">Disulfide bond</keyword>
<feature type="region of interest" description="Disordered" evidence="2">
    <location>
        <begin position="1"/>
        <end position="39"/>
    </location>
</feature>
<keyword evidence="3" id="KW-0472">Membrane</keyword>
<dbReference type="PROSITE" id="PS50026">
    <property type="entry name" value="EGF_3"/>
    <property type="match status" value="2"/>
</dbReference>
<feature type="transmembrane region" description="Helical" evidence="3">
    <location>
        <begin position="427"/>
        <end position="446"/>
    </location>
</feature>
<feature type="disulfide bond" evidence="1">
    <location>
        <begin position="347"/>
        <end position="364"/>
    </location>
</feature>
<dbReference type="AlphaFoldDB" id="A0A9J6D4P1"/>
<accession>A0A9J6D4P1</accession>
<proteinExistence type="predicted"/>
<dbReference type="SMART" id="SM00181">
    <property type="entry name" value="EGF"/>
    <property type="match status" value="2"/>
</dbReference>
<evidence type="ECO:0000256" key="3">
    <source>
        <dbReference type="SAM" id="Phobius"/>
    </source>
</evidence>
<sequence length="648" mass="71668">MPSVNGLVEGEIRSSMESEATTSEDSAVPTPALEYEDSVTDVSYDSLAYKDSFTDDANESSTTTPAPSTADSRTTSTTGFPTTMTSAGSTSITGSQQEDDISYLASLFPDLDLFEDSTSGGSSSTVPSVSTTQPTADASTIQKPSGYNMSRERYCIAARYCYLELNERCVMRHMKSVCGCGRAFYRNPETLICERKLPLLVSLELPEHSYVQEVADKKTLEFKAYESAAQHLIWGLVKSSKILSRTVIDIEVTGFRPGLLVRSRLVVMSSLVHKLASNVSGAVHEEIQKAIAAHNSTGLFLRTANMRTVAADVGKFTLSIYFLKREGSNFLVLHAVNPCEDRDSNYCSPYAICTYRKQDYGMSCRCLPGYEDVSPDTGHHPGELCFSICEPGHCQNNGTCKSLGFGIECECRDWYIGNRCQFQMKRIIVIMVVVAAVLLTAVGVTFHKYWKKGRLQSCNNQVCRMLIMEPAKRSSAKRHFDTKLARSALQPPSAGSHRRSNVCVSPGSSSLHSAFSKSLEDGLSQVAVSVISKDQKRPPSCSYYILLCLIPHTVQTSIVQMGYDNMPRWGQWPTIMTRKHECAVRQNALRCVSHRGQKGPKRRRDCFFEFVAHQSLVALSHMASLTVMAFCTRCTCSLEMFENITKVV</sequence>
<dbReference type="Proteomes" id="UP000821866">
    <property type="component" value="Chromosome 9"/>
</dbReference>
<protein>
    <recommendedName>
        <fullName evidence="4">EGF-like domain-containing protein</fullName>
    </recommendedName>
</protein>